<feature type="transmembrane region" description="Helical" evidence="6">
    <location>
        <begin position="247"/>
        <end position="266"/>
    </location>
</feature>
<keyword evidence="5 6" id="KW-0472">Membrane</keyword>
<dbReference type="PANTHER" id="PTHR31632">
    <property type="entry name" value="IRON TRANSPORTER FTH1"/>
    <property type="match status" value="1"/>
</dbReference>
<gene>
    <name evidence="7" type="ORF">GPA22_16410</name>
</gene>
<evidence type="ECO:0000313" key="8">
    <source>
        <dbReference type="Proteomes" id="UP000623795"/>
    </source>
</evidence>
<name>A0ABX1Q0S4_9RHOO</name>
<dbReference type="Proteomes" id="UP000623795">
    <property type="component" value="Unassembled WGS sequence"/>
</dbReference>
<comment type="similarity">
    <text evidence="2">Belongs to the oxidase-dependent Fe transporter (OFeT) (TC 9.A.10.1) family.</text>
</comment>
<comment type="subcellular location">
    <subcellularLocation>
        <location evidence="1">Membrane</location>
        <topology evidence="1">Multi-pass membrane protein</topology>
    </subcellularLocation>
</comment>
<dbReference type="Pfam" id="PF03239">
    <property type="entry name" value="FTR1"/>
    <property type="match status" value="1"/>
</dbReference>
<protein>
    <submittedName>
        <fullName evidence="7">FTR1 family iron permease</fullName>
    </submittedName>
</protein>
<evidence type="ECO:0000256" key="1">
    <source>
        <dbReference type="ARBA" id="ARBA00004141"/>
    </source>
</evidence>
<sequence>MGNALFIVWRESVEAILIISILLAWIRTRDDTRIGVHHLWAGVAGGLALAGFLALAMLGVHGWLAAGALEVFQTAIVFVAAGLITHMVLWMRAHGRHMKRELESGLSHAAESAGGASVAMLAAIAVGREGAETVLFLYGLAMEQSGDTLARLFAGAGIGFVLALATAWVILSGARWLPSRLFFRASEVVLLLLAVALLVSGVERLIDMEWLPPLMEPVWDSSALLDDGSTAGGIAAAFAGYRAQPSLMVLIAWLGYWGVVALLGRLQRRSAA</sequence>
<evidence type="ECO:0000256" key="6">
    <source>
        <dbReference type="SAM" id="Phobius"/>
    </source>
</evidence>
<keyword evidence="3 6" id="KW-0812">Transmembrane</keyword>
<feature type="transmembrane region" description="Helical" evidence="6">
    <location>
        <begin position="181"/>
        <end position="202"/>
    </location>
</feature>
<feature type="transmembrane region" description="Helical" evidence="6">
    <location>
        <begin position="109"/>
        <end position="128"/>
    </location>
</feature>
<reference evidence="7 8" key="1">
    <citation type="submission" date="2019-12" db="EMBL/GenBank/DDBJ databases">
        <title>Comparative genomics gives insights into the taxonomy of the Azoarcus-Aromatoleum group and reveals separate origins of nif in the plant-associated Azoarcus and non-plant-associated Aromatoleum sub-groups.</title>
        <authorList>
            <person name="Lafos M."/>
            <person name="Maluk M."/>
            <person name="Batista M."/>
            <person name="Junghare M."/>
            <person name="Carmona M."/>
            <person name="Faoro H."/>
            <person name="Cruz L.M."/>
            <person name="Battistoni F."/>
            <person name="De Souza E."/>
            <person name="Pedrosa F."/>
            <person name="Chen W.-M."/>
            <person name="Poole P.S."/>
            <person name="Dixon R.A."/>
            <person name="James E.K."/>
        </authorList>
    </citation>
    <scope>NUCLEOTIDE SEQUENCE [LARGE SCALE GENOMIC DNA]</scope>
    <source>
        <strain evidence="7 8">Td21</strain>
    </source>
</reference>
<evidence type="ECO:0000313" key="7">
    <source>
        <dbReference type="EMBL" id="NMG45299.1"/>
    </source>
</evidence>
<dbReference type="EMBL" id="WTVN01000028">
    <property type="protein sequence ID" value="NMG45299.1"/>
    <property type="molecule type" value="Genomic_DNA"/>
</dbReference>
<dbReference type="RefSeq" id="WP_169257141.1">
    <property type="nucleotide sequence ID" value="NZ_WTVN01000028.1"/>
</dbReference>
<feature type="transmembrane region" description="Helical" evidence="6">
    <location>
        <begin position="148"/>
        <end position="169"/>
    </location>
</feature>
<evidence type="ECO:0000256" key="4">
    <source>
        <dbReference type="ARBA" id="ARBA00022989"/>
    </source>
</evidence>
<evidence type="ECO:0000256" key="3">
    <source>
        <dbReference type="ARBA" id="ARBA00022692"/>
    </source>
</evidence>
<organism evidence="7 8">
    <name type="scientific">Aromatoleum toluvorans</name>
    <dbReference type="NCBI Taxonomy" id="92002"/>
    <lineage>
        <taxon>Bacteria</taxon>
        <taxon>Pseudomonadati</taxon>
        <taxon>Pseudomonadota</taxon>
        <taxon>Betaproteobacteria</taxon>
        <taxon>Rhodocyclales</taxon>
        <taxon>Rhodocyclaceae</taxon>
        <taxon>Aromatoleum</taxon>
    </lineage>
</organism>
<proteinExistence type="inferred from homology"/>
<keyword evidence="8" id="KW-1185">Reference proteome</keyword>
<feature type="transmembrane region" description="Helical" evidence="6">
    <location>
        <begin position="6"/>
        <end position="26"/>
    </location>
</feature>
<feature type="transmembrane region" description="Helical" evidence="6">
    <location>
        <begin position="38"/>
        <end position="65"/>
    </location>
</feature>
<dbReference type="PANTHER" id="PTHR31632:SF2">
    <property type="entry name" value="PLASMA MEMBRANE IRON PERMEASE"/>
    <property type="match status" value="1"/>
</dbReference>
<comment type="caution">
    <text evidence="7">The sequence shown here is derived from an EMBL/GenBank/DDBJ whole genome shotgun (WGS) entry which is preliminary data.</text>
</comment>
<dbReference type="InterPro" id="IPR004923">
    <property type="entry name" value="FTR1/Fip1/EfeU"/>
</dbReference>
<feature type="transmembrane region" description="Helical" evidence="6">
    <location>
        <begin position="71"/>
        <end position="89"/>
    </location>
</feature>
<evidence type="ECO:0000256" key="2">
    <source>
        <dbReference type="ARBA" id="ARBA00008333"/>
    </source>
</evidence>
<keyword evidence="4 6" id="KW-1133">Transmembrane helix</keyword>
<accession>A0ABX1Q0S4</accession>
<evidence type="ECO:0000256" key="5">
    <source>
        <dbReference type="ARBA" id="ARBA00023136"/>
    </source>
</evidence>